<evidence type="ECO:0000256" key="1">
    <source>
        <dbReference type="ARBA" id="ARBA00004141"/>
    </source>
</evidence>
<dbReference type="RefSeq" id="WP_095999679.1">
    <property type="nucleotide sequence ID" value="NZ_NSLI01000007.1"/>
</dbReference>
<evidence type="ECO:0000256" key="3">
    <source>
        <dbReference type="ARBA" id="ARBA00022989"/>
    </source>
</evidence>
<protein>
    <submittedName>
        <fullName evidence="6">Uncharacterized protein</fullName>
    </submittedName>
</protein>
<dbReference type="Pfam" id="PF04184">
    <property type="entry name" value="ST7"/>
    <property type="match status" value="1"/>
</dbReference>
<dbReference type="InterPro" id="IPR011990">
    <property type="entry name" value="TPR-like_helical_dom_sf"/>
</dbReference>
<reference evidence="7" key="1">
    <citation type="submission" date="2017-09" db="EMBL/GenBank/DDBJ databases">
        <authorList>
            <person name="Feng G."/>
            <person name="Zhu H."/>
        </authorList>
    </citation>
    <scope>NUCLEOTIDE SEQUENCE [LARGE SCALE GENOMIC DNA]</scope>
    <source>
        <strain evidence="7">1PNM-20</strain>
    </source>
</reference>
<keyword evidence="2" id="KW-0812">Transmembrane</keyword>
<keyword evidence="5" id="KW-0802">TPR repeat</keyword>
<evidence type="ECO:0000313" key="6">
    <source>
        <dbReference type="EMBL" id="PAX06388.1"/>
    </source>
</evidence>
<dbReference type="AlphaFoldDB" id="A0A2A2SAV9"/>
<dbReference type="GO" id="GO:0016020">
    <property type="term" value="C:membrane"/>
    <property type="evidence" value="ECO:0007669"/>
    <property type="project" value="UniProtKB-SubCell"/>
</dbReference>
<keyword evidence="3" id="KW-1133">Transmembrane helix</keyword>
<dbReference type="PROSITE" id="PS50005">
    <property type="entry name" value="TPR"/>
    <property type="match status" value="1"/>
</dbReference>
<organism evidence="6 7">
    <name type="scientific">Sphingomonas lenta</name>
    <dbReference type="NCBI Taxonomy" id="1141887"/>
    <lineage>
        <taxon>Bacteria</taxon>
        <taxon>Pseudomonadati</taxon>
        <taxon>Pseudomonadota</taxon>
        <taxon>Alphaproteobacteria</taxon>
        <taxon>Sphingomonadales</taxon>
        <taxon>Sphingomonadaceae</taxon>
        <taxon>Sphingomonas</taxon>
    </lineage>
</organism>
<keyword evidence="4" id="KW-0472">Membrane</keyword>
<proteinExistence type="predicted"/>
<dbReference type="Proteomes" id="UP000218151">
    <property type="component" value="Unassembled WGS sequence"/>
</dbReference>
<feature type="repeat" description="TPR" evidence="5">
    <location>
        <begin position="95"/>
        <end position="128"/>
    </location>
</feature>
<comment type="caution">
    <text evidence="6">The sequence shown here is derived from an EMBL/GenBank/DDBJ whole genome shotgun (WGS) entry which is preliminary data.</text>
</comment>
<evidence type="ECO:0000256" key="2">
    <source>
        <dbReference type="ARBA" id="ARBA00022692"/>
    </source>
</evidence>
<dbReference type="SUPFAM" id="SSF48452">
    <property type="entry name" value="TPR-like"/>
    <property type="match status" value="1"/>
</dbReference>
<dbReference type="InterPro" id="IPR019734">
    <property type="entry name" value="TPR_rpt"/>
</dbReference>
<dbReference type="Gene3D" id="1.25.40.10">
    <property type="entry name" value="Tetratricopeptide repeat domain"/>
    <property type="match status" value="1"/>
</dbReference>
<dbReference type="EMBL" id="NSLI01000007">
    <property type="protein sequence ID" value="PAX06388.1"/>
    <property type="molecule type" value="Genomic_DNA"/>
</dbReference>
<evidence type="ECO:0000256" key="4">
    <source>
        <dbReference type="ARBA" id="ARBA00023136"/>
    </source>
</evidence>
<gene>
    <name evidence="6" type="ORF">CKY28_17455</name>
</gene>
<dbReference type="InterPro" id="IPR007311">
    <property type="entry name" value="ST7"/>
</dbReference>
<comment type="subcellular location">
    <subcellularLocation>
        <location evidence="1">Membrane</location>
        <topology evidence="1">Multi-pass membrane protein</topology>
    </subcellularLocation>
</comment>
<evidence type="ECO:0000256" key="5">
    <source>
        <dbReference type="PROSITE-ProRule" id="PRU00339"/>
    </source>
</evidence>
<sequence>MAGQGDPALSRAQDLMYDAWDADGPERVALARQALAISPLCADAYVLLADEAADTDEEAVALYQRGVEAGELAIGSGFEERRGEFWGWLETRPYMRARAGLAGTLYRVGEVAQALDHWREMLELNPDDNQGVRHLLAFGLLRSGRSDELRALLRRYRDDGGTAMSYTRALVAFRDAAGNAAELGAEAVAANGYLPAMLSGAARPDPSLDGYVTMGGSDEASWYVDEAGDVWRRTPGAIEWLLETAAATGPKRGRRG</sequence>
<accession>A0A2A2SAV9</accession>
<name>A0A2A2SAV9_9SPHN</name>
<evidence type="ECO:0000313" key="7">
    <source>
        <dbReference type="Proteomes" id="UP000218151"/>
    </source>
</evidence>
<keyword evidence="7" id="KW-1185">Reference proteome</keyword>